<dbReference type="PANTHER" id="PTHR13604">
    <property type="entry name" value="DC12-RELATED"/>
    <property type="match status" value="1"/>
</dbReference>
<dbReference type="AlphaFoldDB" id="A0A381SIJ3"/>
<keyword evidence="6" id="KW-0238">DNA-binding</keyword>
<dbReference type="SUPFAM" id="SSF143081">
    <property type="entry name" value="BB1717-like"/>
    <property type="match status" value="1"/>
</dbReference>
<dbReference type="EMBL" id="UINC01002977">
    <property type="protein sequence ID" value="SVA02167.1"/>
    <property type="molecule type" value="Genomic_DNA"/>
</dbReference>
<evidence type="ECO:0000256" key="5">
    <source>
        <dbReference type="ARBA" id="ARBA00023124"/>
    </source>
</evidence>
<keyword evidence="4" id="KW-0378">Hydrolase</keyword>
<dbReference type="GO" id="GO:0006508">
    <property type="term" value="P:proteolysis"/>
    <property type="evidence" value="ECO:0007669"/>
    <property type="project" value="UniProtKB-KW"/>
</dbReference>
<evidence type="ECO:0000256" key="1">
    <source>
        <dbReference type="ARBA" id="ARBA00008136"/>
    </source>
</evidence>
<dbReference type="InterPro" id="IPR003738">
    <property type="entry name" value="SRAP"/>
</dbReference>
<keyword evidence="3" id="KW-0227">DNA damage</keyword>
<dbReference type="GO" id="GO:0106300">
    <property type="term" value="P:protein-DNA covalent cross-linking repair"/>
    <property type="evidence" value="ECO:0007669"/>
    <property type="project" value="InterPro"/>
</dbReference>
<protein>
    <recommendedName>
        <fullName evidence="9">Abasic site processing protein</fullName>
    </recommendedName>
</protein>
<organism evidence="8">
    <name type="scientific">marine metagenome</name>
    <dbReference type="NCBI Taxonomy" id="408172"/>
    <lineage>
        <taxon>unclassified sequences</taxon>
        <taxon>metagenomes</taxon>
        <taxon>ecological metagenomes</taxon>
    </lineage>
</organism>
<evidence type="ECO:0000313" key="8">
    <source>
        <dbReference type="EMBL" id="SVA02167.1"/>
    </source>
</evidence>
<dbReference type="Gene3D" id="3.90.1680.10">
    <property type="entry name" value="SOS response associated peptidase-like"/>
    <property type="match status" value="1"/>
</dbReference>
<evidence type="ECO:0000256" key="2">
    <source>
        <dbReference type="ARBA" id="ARBA00022670"/>
    </source>
</evidence>
<dbReference type="InterPro" id="IPR036590">
    <property type="entry name" value="SRAP-like"/>
</dbReference>
<keyword evidence="2" id="KW-0645">Protease</keyword>
<accession>A0A381SIJ3</accession>
<evidence type="ECO:0000256" key="7">
    <source>
        <dbReference type="ARBA" id="ARBA00023239"/>
    </source>
</evidence>
<evidence type="ECO:0000256" key="4">
    <source>
        <dbReference type="ARBA" id="ARBA00022801"/>
    </source>
</evidence>
<gene>
    <name evidence="8" type="ORF">METZ01_LOCUS55021</name>
</gene>
<dbReference type="GO" id="GO:0003697">
    <property type="term" value="F:single-stranded DNA binding"/>
    <property type="evidence" value="ECO:0007669"/>
    <property type="project" value="InterPro"/>
</dbReference>
<dbReference type="GO" id="GO:0016829">
    <property type="term" value="F:lyase activity"/>
    <property type="evidence" value="ECO:0007669"/>
    <property type="project" value="UniProtKB-KW"/>
</dbReference>
<evidence type="ECO:0008006" key="9">
    <source>
        <dbReference type="Google" id="ProtNLM"/>
    </source>
</evidence>
<dbReference type="Pfam" id="PF02586">
    <property type="entry name" value="SRAP"/>
    <property type="match status" value="1"/>
</dbReference>
<comment type="similarity">
    <text evidence="1">Belongs to the SOS response-associated peptidase family.</text>
</comment>
<keyword evidence="5" id="KW-0190">Covalent protein-DNA linkage</keyword>
<proteinExistence type="inferred from homology"/>
<reference evidence="8" key="1">
    <citation type="submission" date="2018-05" db="EMBL/GenBank/DDBJ databases">
        <authorList>
            <person name="Lanie J.A."/>
            <person name="Ng W.-L."/>
            <person name="Kazmierczak K.M."/>
            <person name="Andrzejewski T.M."/>
            <person name="Davidsen T.M."/>
            <person name="Wayne K.J."/>
            <person name="Tettelin H."/>
            <person name="Glass J.I."/>
            <person name="Rusch D."/>
            <person name="Podicherti R."/>
            <person name="Tsui H.-C.T."/>
            <person name="Winkler M.E."/>
        </authorList>
    </citation>
    <scope>NUCLEOTIDE SEQUENCE</scope>
</reference>
<evidence type="ECO:0000256" key="3">
    <source>
        <dbReference type="ARBA" id="ARBA00022763"/>
    </source>
</evidence>
<dbReference type="GO" id="GO:0008233">
    <property type="term" value="F:peptidase activity"/>
    <property type="evidence" value="ECO:0007669"/>
    <property type="project" value="UniProtKB-KW"/>
</dbReference>
<name>A0A381SIJ3_9ZZZZ</name>
<evidence type="ECO:0000256" key="6">
    <source>
        <dbReference type="ARBA" id="ARBA00023125"/>
    </source>
</evidence>
<dbReference type="PANTHER" id="PTHR13604:SF0">
    <property type="entry name" value="ABASIC SITE PROCESSING PROTEIN HMCES"/>
    <property type="match status" value="1"/>
</dbReference>
<sequence length="248" mass="28162">MCGAFVYVQLEEYPYRLAAGLRWRAVVGELIDRRPDLRSRFNIRPSQDVVVVINKSGAPVAKPMRWGLIPNWSKTEKISRNTFNARDDRVTESAIWRYPLERKRGIVLANGFFEWKKADGAKQPMYITPKEGGIFQFAALYDSWVNKHGETIESCAIVTTSSNAFMSSIHDRMPVILDNQSLPIWLEPAITEPDRLQSMLIPASEDLLRAHPVSTAVNSYKNDSPNLIIPISIAEPRCTDGQLRLFDQ</sequence>
<keyword evidence="7" id="KW-0456">Lyase</keyword>